<evidence type="ECO:0000313" key="3">
    <source>
        <dbReference type="Proteomes" id="UP000824755"/>
    </source>
</evidence>
<dbReference type="InterPro" id="IPR016890">
    <property type="entry name" value="UCP028520"/>
</dbReference>
<reference evidence="2 3" key="1">
    <citation type="submission" date="2021-08" db="EMBL/GenBank/DDBJ databases">
        <title>Lysobacter sp. strain CJ11 Genome sequencing and assembly.</title>
        <authorList>
            <person name="Kim I."/>
        </authorList>
    </citation>
    <scope>NUCLEOTIDE SEQUENCE [LARGE SCALE GENOMIC DNA]</scope>
    <source>
        <strain evidence="2 3">CJ11</strain>
    </source>
</reference>
<proteinExistence type="predicted"/>
<dbReference type="RefSeq" id="WP_220380547.1">
    <property type="nucleotide sequence ID" value="NZ_CP080544.1"/>
</dbReference>
<dbReference type="Proteomes" id="UP000824755">
    <property type="component" value="Chromosome"/>
</dbReference>
<dbReference type="InterPro" id="IPR000182">
    <property type="entry name" value="GNAT_dom"/>
</dbReference>
<sequence length="201" mass="23083">MSLVIRDVQEHELVRVLELNNAAAGPSINALDLDRLRRFHSGAEYFRVAEKDGEIFAFLVAFGYDARHDSDNFGWFQQNIDEPFLYIDRIVVDRAQRGKGTGHVFYADVQTYAEMRYPVLACEVFLVEGFNRALLFHGSLEFQEIGQCPQNERTRAAMLVKNMCSHAWIADTYGKNLPDLPWVGHPRTEWIDKRTKGTGTR</sequence>
<dbReference type="SUPFAM" id="SSF55729">
    <property type="entry name" value="Acyl-CoA N-acyltransferases (Nat)"/>
    <property type="match status" value="1"/>
</dbReference>
<accession>A0ABX8WSD3</accession>
<organism evidence="2 3">
    <name type="scientific">Lysobacter soyae</name>
    <dbReference type="NCBI Taxonomy" id="2764185"/>
    <lineage>
        <taxon>Bacteria</taxon>
        <taxon>Pseudomonadati</taxon>
        <taxon>Pseudomonadota</taxon>
        <taxon>Gammaproteobacteria</taxon>
        <taxon>Lysobacterales</taxon>
        <taxon>Lysobacteraceae</taxon>
        <taxon>Lysobacter</taxon>
    </lineage>
</organism>
<feature type="domain" description="N-acetyltransferase" evidence="1">
    <location>
        <begin position="3"/>
        <end position="164"/>
    </location>
</feature>
<protein>
    <submittedName>
        <fullName evidence="2">GNAT family N-acetyltransferase</fullName>
    </submittedName>
</protein>
<dbReference type="EMBL" id="CP080544">
    <property type="protein sequence ID" value="QYR53740.1"/>
    <property type="molecule type" value="Genomic_DNA"/>
</dbReference>
<gene>
    <name evidence="2" type="ORF">H8L67_04475</name>
</gene>
<evidence type="ECO:0000259" key="1">
    <source>
        <dbReference type="PROSITE" id="PS51186"/>
    </source>
</evidence>
<dbReference type="InterPro" id="IPR016181">
    <property type="entry name" value="Acyl_CoA_acyltransferase"/>
</dbReference>
<dbReference type="PROSITE" id="PS51186">
    <property type="entry name" value="GNAT"/>
    <property type="match status" value="1"/>
</dbReference>
<evidence type="ECO:0000313" key="2">
    <source>
        <dbReference type="EMBL" id="QYR53740.1"/>
    </source>
</evidence>
<keyword evidence="3" id="KW-1185">Reference proteome</keyword>
<name>A0ABX8WSD3_9GAMM</name>
<dbReference type="Gene3D" id="3.40.630.30">
    <property type="match status" value="1"/>
</dbReference>
<dbReference type="Pfam" id="PF00583">
    <property type="entry name" value="Acetyltransf_1"/>
    <property type="match status" value="1"/>
</dbReference>
<dbReference type="PIRSF" id="PIRSF028520">
    <property type="entry name" value="UCP028520"/>
    <property type="match status" value="1"/>
</dbReference>